<dbReference type="AlphaFoldDB" id="A0A1B4FV54"/>
<dbReference type="Proteomes" id="UP000067711">
    <property type="component" value="Chromosome 2"/>
</dbReference>
<reference evidence="1 2" key="1">
    <citation type="submission" date="2015-12" db="EMBL/GenBank/DDBJ databases">
        <title>Diversity of Burkholderia near neighbor genomes.</title>
        <authorList>
            <person name="Sahl J."/>
            <person name="Wagner D."/>
            <person name="Keim P."/>
        </authorList>
    </citation>
    <scope>NUCLEOTIDE SEQUENCE [LARGE SCALE GENOMIC DNA]</scope>
    <source>
        <strain evidence="1 2">BDU8</strain>
    </source>
</reference>
<dbReference type="EMBL" id="CP013388">
    <property type="protein sequence ID" value="AOJ07569.1"/>
    <property type="molecule type" value="Genomic_DNA"/>
</dbReference>
<sequence length="83" mass="9366">MHETRLTVADVGNLVDDIRGRIMQPTFPSAAGLVVWLPDCHRRRLARIAVNAAQILVECVPIFINDFSALVFENIIWKVKNPI</sequence>
<organism evidence="1 2">
    <name type="scientific">Burkholderia mayonis</name>
    <dbReference type="NCBI Taxonomy" id="1385591"/>
    <lineage>
        <taxon>Bacteria</taxon>
        <taxon>Pseudomonadati</taxon>
        <taxon>Pseudomonadota</taxon>
        <taxon>Betaproteobacteria</taxon>
        <taxon>Burkholderiales</taxon>
        <taxon>Burkholderiaceae</taxon>
        <taxon>Burkholderia</taxon>
        <taxon>pseudomallei group</taxon>
    </lineage>
</organism>
<proteinExistence type="predicted"/>
<name>A0A1B4FV54_9BURK</name>
<evidence type="ECO:0000313" key="2">
    <source>
        <dbReference type="Proteomes" id="UP000067711"/>
    </source>
</evidence>
<protein>
    <submittedName>
        <fullName evidence="1">Uncharacterized protein</fullName>
    </submittedName>
</protein>
<evidence type="ECO:0000313" key="1">
    <source>
        <dbReference type="EMBL" id="AOJ07569.1"/>
    </source>
</evidence>
<accession>A0A1B4FV54</accession>
<gene>
    <name evidence="1" type="ORF">WS71_09785</name>
</gene>